<dbReference type="Proteomes" id="UP000499080">
    <property type="component" value="Unassembled WGS sequence"/>
</dbReference>
<keyword evidence="2" id="KW-1185">Reference proteome</keyword>
<reference evidence="1 2" key="1">
    <citation type="journal article" date="2019" name="Sci. Rep.">
        <title>Orb-weaving spider Araneus ventricosus genome elucidates the spidroin gene catalogue.</title>
        <authorList>
            <person name="Kono N."/>
            <person name="Nakamura H."/>
            <person name="Ohtoshi R."/>
            <person name="Moran D.A.P."/>
            <person name="Shinohara A."/>
            <person name="Yoshida Y."/>
            <person name="Fujiwara M."/>
            <person name="Mori M."/>
            <person name="Tomita M."/>
            <person name="Arakawa K."/>
        </authorList>
    </citation>
    <scope>NUCLEOTIDE SEQUENCE [LARGE SCALE GENOMIC DNA]</scope>
</reference>
<protein>
    <submittedName>
        <fullName evidence="1">Uncharacterized protein</fullName>
    </submittedName>
</protein>
<accession>A0A4Y1ZSN1</accession>
<feature type="non-terminal residue" evidence="1">
    <location>
        <position position="1"/>
    </location>
</feature>
<comment type="caution">
    <text evidence="1">The sequence shown here is derived from an EMBL/GenBank/DDBJ whole genome shotgun (WGS) entry which is preliminary data.</text>
</comment>
<dbReference type="AlphaFoldDB" id="A0A4Y1ZSN1"/>
<proteinExistence type="predicted"/>
<evidence type="ECO:0000313" key="2">
    <source>
        <dbReference type="Proteomes" id="UP000499080"/>
    </source>
</evidence>
<evidence type="ECO:0000313" key="1">
    <source>
        <dbReference type="EMBL" id="GBL64991.1"/>
    </source>
</evidence>
<organism evidence="1 2">
    <name type="scientific">Araneus ventricosus</name>
    <name type="common">Orbweaver spider</name>
    <name type="synonym">Epeira ventricosa</name>
    <dbReference type="NCBI Taxonomy" id="182803"/>
    <lineage>
        <taxon>Eukaryota</taxon>
        <taxon>Metazoa</taxon>
        <taxon>Ecdysozoa</taxon>
        <taxon>Arthropoda</taxon>
        <taxon>Chelicerata</taxon>
        <taxon>Arachnida</taxon>
        <taxon>Araneae</taxon>
        <taxon>Araneomorphae</taxon>
        <taxon>Entelegynae</taxon>
        <taxon>Araneoidea</taxon>
        <taxon>Araneidae</taxon>
        <taxon>Araneus</taxon>
    </lineage>
</organism>
<gene>
    <name evidence="1" type="ORF">AVEN_157640_1</name>
</gene>
<sequence>LKVDLRLWLHVSSEKQLCRDRYSALSLHSDIVTAVKVVGSGLTSLHRPHVLRQAGTPPKSFQHRGCYQKLLKKTVLGWQTRTSLFSLIPGLLGTPRRVGDDCQ</sequence>
<name>A0A4Y1ZSN1_ARAVE</name>
<dbReference type="EMBL" id="BGPR01152804">
    <property type="protein sequence ID" value="GBL64991.1"/>
    <property type="molecule type" value="Genomic_DNA"/>
</dbReference>